<organism evidence="6 7">
    <name type="scientific">Periconia macrospinosa</name>
    <dbReference type="NCBI Taxonomy" id="97972"/>
    <lineage>
        <taxon>Eukaryota</taxon>
        <taxon>Fungi</taxon>
        <taxon>Dikarya</taxon>
        <taxon>Ascomycota</taxon>
        <taxon>Pezizomycotina</taxon>
        <taxon>Dothideomycetes</taxon>
        <taxon>Pleosporomycetidae</taxon>
        <taxon>Pleosporales</taxon>
        <taxon>Massarineae</taxon>
        <taxon>Periconiaceae</taxon>
        <taxon>Periconia</taxon>
    </lineage>
</organism>
<feature type="region of interest" description="Disordered" evidence="4">
    <location>
        <begin position="177"/>
        <end position="212"/>
    </location>
</feature>
<dbReference type="GO" id="GO:0000981">
    <property type="term" value="F:DNA-binding transcription factor activity, RNA polymerase II-specific"/>
    <property type="evidence" value="ECO:0007669"/>
    <property type="project" value="InterPro"/>
</dbReference>
<feature type="domain" description="Zn(2)-C6 fungal-type" evidence="5">
    <location>
        <begin position="32"/>
        <end position="62"/>
    </location>
</feature>
<feature type="coiled-coil region" evidence="3">
    <location>
        <begin position="67"/>
        <end position="94"/>
    </location>
</feature>
<dbReference type="PROSITE" id="PS00463">
    <property type="entry name" value="ZN2_CY6_FUNGAL_1"/>
    <property type="match status" value="1"/>
</dbReference>
<dbReference type="PANTHER" id="PTHR47256:SF1">
    <property type="entry name" value="ZN(II)2CYS6 TRANSCRIPTION FACTOR (EUROFUNG)"/>
    <property type="match status" value="1"/>
</dbReference>
<proteinExistence type="predicted"/>
<keyword evidence="1" id="KW-0479">Metal-binding</keyword>
<feature type="compositionally biased region" description="Basic and acidic residues" evidence="4">
    <location>
        <begin position="14"/>
        <end position="24"/>
    </location>
</feature>
<evidence type="ECO:0000256" key="3">
    <source>
        <dbReference type="SAM" id="Coils"/>
    </source>
</evidence>
<gene>
    <name evidence="6" type="ORF">DM02DRAFT_608166</name>
</gene>
<dbReference type="InterPro" id="IPR001138">
    <property type="entry name" value="Zn2Cys6_DnaBD"/>
</dbReference>
<dbReference type="Proteomes" id="UP000244855">
    <property type="component" value="Unassembled WGS sequence"/>
</dbReference>
<dbReference type="OrthoDB" id="426882at2759"/>
<dbReference type="CDD" id="cd12148">
    <property type="entry name" value="fungal_TF_MHR"/>
    <property type="match status" value="1"/>
</dbReference>
<dbReference type="InterPro" id="IPR036864">
    <property type="entry name" value="Zn2-C6_fun-type_DNA-bd_sf"/>
</dbReference>
<evidence type="ECO:0000256" key="1">
    <source>
        <dbReference type="ARBA" id="ARBA00022723"/>
    </source>
</evidence>
<name>A0A2V1EF25_9PLEO</name>
<evidence type="ECO:0000259" key="5">
    <source>
        <dbReference type="PROSITE" id="PS50048"/>
    </source>
</evidence>
<dbReference type="SUPFAM" id="SSF57701">
    <property type="entry name" value="Zn2/Cys6 DNA-binding domain"/>
    <property type="match status" value="1"/>
</dbReference>
<dbReference type="PROSITE" id="PS50048">
    <property type="entry name" value="ZN2_CY6_FUNGAL_2"/>
    <property type="match status" value="1"/>
</dbReference>
<evidence type="ECO:0000313" key="7">
    <source>
        <dbReference type="Proteomes" id="UP000244855"/>
    </source>
</evidence>
<dbReference type="GO" id="GO:0003677">
    <property type="term" value="F:DNA binding"/>
    <property type="evidence" value="ECO:0007669"/>
    <property type="project" value="InterPro"/>
</dbReference>
<dbReference type="InterPro" id="IPR053187">
    <property type="entry name" value="Notoamide_regulator"/>
</dbReference>
<dbReference type="PANTHER" id="PTHR47256">
    <property type="entry name" value="ZN(II)2CYS6 TRANSCRIPTION FACTOR (EUROFUNG)-RELATED"/>
    <property type="match status" value="1"/>
</dbReference>
<dbReference type="AlphaFoldDB" id="A0A2V1EF25"/>
<feature type="compositionally biased region" description="Polar residues" evidence="4">
    <location>
        <begin position="177"/>
        <end position="196"/>
    </location>
</feature>
<dbReference type="GO" id="GO:0008270">
    <property type="term" value="F:zinc ion binding"/>
    <property type="evidence" value="ECO:0007669"/>
    <property type="project" value="InterPro"/>
</dbReference>
<keyword evidence="3" id="KW-0175">Coiled coil</keyword>
<dbReference type="Pfam" id="PF04082">
    <property type="entry name" value="Fungal_trans"/>
    <property type="match status" value="1"/>
</dbReference>
<dbReference type="SMART" id="SM00066">
    <property type="entry name" value="GAL4"/>
    <property type="match status" value="1"/>
</dbReference>
<sequence>MRPLRPLLPATEGSRPRVEREPPPKKQRIQLACAPCRQRKIKCDGTRPSCHACVRNKTDCEYPDTESRQVRQRYEQLQQQKSAHEELVELLKNAPEQDASDIVRRLRAGMDVASIVNYVRDGNLLLQLALAPETHRIYPFPHLAGMPDYLFISDNPYLDSSLYKVALSYEAPRLDTSSPVISDQPTSSVNPGNPGQQIHRAGSPPASSGTNHHKAYSVPYRAARLIEPIIDKVAAKPWTNVIYDDQLFRQLIRIYFEQHRPCGPFVHKDLFLEDMAAGRTRFCSPLLVNAILASAVQSCSQFSNRSKIWLPDSLTYKFLAEVRRLWEMQQLSKKSRITTIQAASLLSYTFANNGLDETGTIYLEQAVAMSDDLNLFGLADSDTSPNMRKVRIFTAWSLFTWQALFDLCFFRAPHVKQPPQEKLPDPAVDPKWYGEVWLQYPSSPTPIPLYLGHILHAQMTLHIIMNEMASLSFGGPTTRSLTAEEIVALVRRLYKWKDTLPEPLKPQNILHPPHLALHVQYLQVLILLMKALTACSDPKTAIVSDLCAGSTPDLVLSNANLMLETVMRLYYMRHSFQLYDPWITFALTIVGNNAIENLASHSGNNSRSRDGYLSTLILSAQGLLNQGSNYHLATLVAVQLQSAMQPSDLQLVQTYVTAAGVDKSDQRLMVQHSHSHWVIPLIGISDDPKKYTLKELVKAFEDADLQASDVSSQEGTPPPR</sequence>
<reference evidence="6 7" key="1">
    <citation type="journal article" date="2018" name="Sci. Rep.">
        <title>Comparative genomics provides insights into the lifestyle and reveals functional heterogeneity of dark septate endophytic fungi.</title>
        <authorList>
            <person name="Knapp D.G."/>
            <person name="Nemeth J.B."/>
            <person name="Barry K."/>
            <person name="Hainaut M."/>
            <person name="Henrissat B."/>
            <person name="Johnson J."/>
            <person name="Kuo A."/>
            <person name="Lim J.H.P."/>
            <person name="Lipzen A."/>
            <person name="Nolan M."/>
            <person name="Ohm R.A."/>
            <person name="Tamas L."/>
            <person name="Grigoriev I.V."/>
            <person name="Spatafora J.W."/>
            <person name="Nagy L.G."/>
            <person name="Kovacs G.M."/>
        </authorList>
    </citation>
    <scope>NUCLEOTIDE SEQUENCE [LARGE SCALE GENOMIC DNA]</scope>
    <source>
        <strain evidence="6 7">DSE2036</strain>
    </source>
</reference>
<evidence type="ECO:0000313" key="6">
    <source>
        <dbReference type="EMBL" id="PVI08060.1"/>
    </source>
</evidence>
<dbReference type="EMBL" id="KZ805301">
    <property type="protein sequence ID" value="PVI08060.1"/>
    <property type="molecule type" value="Genomic_DNA"/>
</dbReference>
<accession>A0A2V1EF25</accession>
<keyword evidence="2" id="KW-0539">Nucleus</keyword>
<dbReference type="GO" id="GO:0006351">
    <property type="term" value="P:DNA-templated transcription"/>
    <property type="evidence" value="ECO:0007669"/>
    <property type="project" value="InterPro"/>
</dbReference>
<dbReference type="STRING" id="97972.A0A2V1EF25"/>
<dbReference type="Gene3D" id="4.10.240.10">
    <property type="entry name" value="Zn(2)-C6 fungal-type DNA-binding domain"/>
    <property type="match status" value="1"/>
</dbReference>
<keyword evidence="7" id="KW-1185">Reference proteome</keyword>
<evidence type="ECO:0000256" key="4">
    <source>
        <dbReference type="SAM" id="MobiDB-lite"/>
    </source>
</evidence>
<feature type="region of interest" description="Disordered" evidence="4">
    <location>
        <begin position="1"/>
        <end position="26"/>
    </location>
</feature>
<dbReference type="CDD" id="cd00067">
    <property type="entry name" value="GAL4"/>
    <property type="match status" value="1"/>
</dbReference>
<evidence type="ECO:0000256" key="2">
    <source>
        <dbReference type="ARBA" id="ARBA00023242"/>
    </source>
</evidence>
<dbReference type="InterPro" id="IPR007219">
    <property type="entry name" value="XnlR_reg_dom"/>
</dbReference>
<dbReference type="Pfam" id="PF00172">
    <property type="entry name" value="Zn_clus"/>
    <property type="match status" value="1"/>
</dbReference>
<protein>
    <recommendedName>
        <fullName evidence="5">Zn(2)-C6 fungal-type domain-containing protein</fullName>
    </recommendedName>
</protein>